<dbReference type="RefSeq" id="WP_033363015.1">
    <property type="nucleotide sequence ID" value="NZ_CP073767.1"/>
</dbReference>
<dbReference type="AlphaFoldDB" id="A0A9Q9MES7"/>
<dbReference type="SUPFAM" id="SSF56112">
    <property type="entry name" value="Protein kinase-like (PK-like)"/>
    <property type="match status" value="1"/>
</dbReference>
<dbReference type="Gene3D" id="1.10.510.10">
    <property type="entry name" value="Transferase(Phosphotransferase) domain 1"/>
    <property type="match status" value="1"/>
</dbReference>
<proteinExistence type="predicted"/>
<evidence type="ECO:0000313" key="4">
    <source>
        <dbReference type="Proteomes" id="UP001058003"/>
    </source>
</evidence>
<dbReference type="EMBL" id="CP073767">
    <property type="protein sequence ID" value="UWZ56468.1"/>
    <property type="molecule type" value="Genomic_DNA"/>
</dbReference>
<evidence type="ECO:0000256" key="2">
    <source>
        <dbReference type="SAM" id="Phobius"/>
    </source>
</evidence>
<evidence type="ECO:0000256" key="1">
    <source>
        <dbReference type="SAM" id="Coils"/>
    </source>
</evidence>
<gene>
    <name evidence="3" type="ORF">Daura_09975</name>
</gene>
<keyword evidence="1" id="KW-0175">Coiled coil</keyword>
<dbReference type="OrthoDB" id="3286496at2"/>
<accession>A0A9Q9MES7</accession>
<dbReference type="Proteomes" id="UP001058003">
    <property type="component" value="Chromosome"/>
</dbReference>
<protein>
    <recommendedName>
        <fullName evidence="5">Protein kinase domain-containing protein</fullName>
    </recommendedName>
</protein>
<keyword evidence="2" id="KW-0472">Membrane</keyword>
<evidence type="ECO:0008006" key="5">
    <source>
        <dbReference type="Google" id="ProtNLM"/>
    </source>
</evidence>
<keyword evidence="2" id="KW-1133">Transmembrane helix</keyword>
<organism evidence="3 4">
    <name type="scientific">Dactylosporangium aurantiacum</name>
    <dbReference type="NCBI Taxonomy" id="35754"/>
    <lineage>
        <taxon>Bacteria</taxon>
        <taxon>Bacillati</taxon>
        <taxon>Actinomycetota</taxon>
        <taxon>Actinomycetes</taxon>
        <taxon>Micromonosporales</taxon>
        <taxon>Micromonosporaceae</taxon>
        <taxon>Dactylosporangium</taxon>
    </lineage>
</organism>
<name>A0A9Q9MES7_9ACTN</name>
<reference evidence="3" key="1">
    <citation type="submission" date="2021-04" db="EMBL/GenBank/DDBJ databases">
        <title>Dactylosporangium aurantiacum NRRL B-8018 full assembly.</title>
        <authorList>
            <person name="Hartkoorn R.C."/>
            <person name="Beaudoing E."/>
            <person name="Hot D."/>
        </authorList>
    </citation>
    <scope>NUCLEOTIDE SEQUENCE</scope>
    <source>
        <strain evidence="3">NRRL B-8018</strain>
    </source>
</reference>
<feature type="coiled-coil region" evidence="1">
    <location>
        <begin position="87"/>
        <end position="114"/>
    </location>
</feature>
<dbReference type="InterPro" id="IPR011009">
    <property type="entry name" value="Kinase-like_dom_sf"/>
</dbReference>
<evidence type="ECO:0000313" key="3">
    <source>
        <dbReference type="EMBL" id="UWZ56468.1"/>
    </source>
</evidence>
<sequence length="474" mass="52211">MGYARDDDFIIDINATSWYAKLAVEPPDGTAWEEVLFDVTAPGALPGQGLRVRAEVLYTTAVNHAEETEHLRAWHVKVYRCAHKGDADVLRRHLDQQARALQAANDRVADIRRQIDLPWALVPVEIRGVETSTVSRRTRLGAPAGEVVDELRGTLPAWFGQGVPRPECFVLAVSPTVEPAEWRLPSAKSAKRPATQHLRAFEKLAAGLDALHAIGWAHCDIKPEHVCRYQFENTEHFALIDSDSATALDSAPTTLRTSGHYDYGPVRRWRRRTHLPDNGGLDAGYLRAQDRFGFALMVLAALAGVDWVDRSLLGGAGNDFAARAVDNRDDVRDALSRYLGRQWAPLVAVLAEPFGVSRDLAGHQPMEDAGKWAGPWLARLLEATEESRQIIAPEVVPVDEELLRRHEPSVARILRATAGVRAPRPDKPVVAINFIRSEALAVAVRAALWRMAVWTGGIVTLGAVFIVSALGWGK</sequence>
<keyword evidence="4" id="KW-1185">Reference proteome</keyword>
<feature type="transmembrane region" description="Helical" evidence="2">
    <location>
        <begin position="451"/>
        <end position="472"/>
    </location>
</feature>
<dbReference type="KEGG" id="daur:Daura_09975"/>
<keyword evidence="2" id="KW-0812">Transmembrane</keyword>